<keyword evidence="1" id="KW-0812">Transmembrane</keyword>
<evidence type="ECO:0000256" key="1">
    <source>
        <dbReference type="SAM" id="Phobius"/>
    </source>
</evidence>
<feature type="transmembrane region" description="Helical" evidence="1">
    <location>
        <begin position="5"/>
        <end position="25"/>
    </location>
</feature>
<name>A0A857DHU0_9FIRM</name>
<protein>
    <submittedName>
        <fullName evidence="3">Flp pilus assembly protein CpaB</fullName>
    </submittedName>
</protein>
<keyword evidence="1" id="KW-1133">Transmembrane helix</keyword>
<dbReference type="NCBIfam" id="TIGR03177">
    <property type="entry name" value="pilus_cpaB"/>
    <property type="match status" value="1"/>
</dbReference>
<organism evidence="3 4">
    <name type="scientific">Dehalobacter restrictus</name>
    <dbReference type="NCBI Taxonomy" id="55583"/>
    <lineage>
        <taxon>Bacteria</taxon>
        <taxon>Bacillati</taxon>
        <taxon>Bacillota</taxon>
        <taxon>Clostridia</taxon>
        <taxon>Eubacteriales</taxon>
        <taxon>Desulfitobacteriaceae</taxon>
        <taxon>Dehalobacter</taxon>
    </lineage>
</organism>
<evidence type="ECO:0000259" key="2">
    <source>
        <dbReference type="SMART" id="SM00858"/>
    </source>
</evidence>
<proteinExistence type="predicted"/>
<dbReference type="SMART" id="SM00858">
    <property type="entry name" value="SAF"/>
    <property type="match status" value="1"/>
</dbReference>
<reference evidence="3 4" key="1">
    <citation type="submission" date="2019-12" db="EMBL/GenBank/DDBJ databases">
        <title>Sequence classification of anaerobic respiratory reductive dehalogenases: First we see many, then we see few.</title>
        <authorList>
            <person name="Molenda O."/>
            <person name="Puentes Jacome L.A."/>
            <person name="Cao X."/>
            <person name="Nesbo C.L."/>
            <person name="Tang S."/>
            <person name="Morson N."/>
            <person name="Patron J."/>
            <person name="Lomheim L."/>
            <person name="Wishart D.S."/>
            <person name="Edwards E.A."/>
        </authorList>
    </citation>
    <scope>NUCLEOTIDE SEQUENCE [LARGE SCALE GENOMIC DNA]</scope>
    <source>
        <strain evidence="3 4">12DCA</strain>
    </source>
</reference>
<dbReference type="Gene3D" id="3.90.1210.10">
    <property type="entry name" value="Antifreeze-like/N-acetylneuraminic acid synthase C-terminal domain"/>
    <property type="match status" value="1"/>
</dbReference>
<evidence type="ECO:0000313" key="3">
    <source>
        <dbReference type="EMBL" id="QHA00261.1"/>
    </source>
</evidence>
<keyword evidence="1" id="KW-0472">Membrane</keyword>
<sequence>MKRKFYVFMAIISGLIFSLAVFFYLNYGSGASSQDLKPLVVAAADISSRSILKADQLQIKQVPLSAYPQGGASTVKELTGRVLLVDVSQGDVLLSPMLGDPYQTGSSSGASADSFSLTVPSGKRAVAIPVDLVGSVSYKVKPGDHVDILITMDIKDSQGNQRTITSLAAQDVLVLNTGDTILKEGETAENPGSYVLAMSVSQSMAVTLGSEKGSIRLLLRNPANKETYTEAPIDPNVYTNADYFSHYK</sequence>
<dbReference type="InterPro" id="IPR013974">
    <property type="entry name" value="SAF"/>
</dbReference>
<gene>
    <name evidence="3" type="primary">cpaB</name>
    <name evidence="3" type="ORF">GQ588_06235</name>
</gene>
<dbReference type="InterPro" id="IPR031571">
    <property type="entry name" value="RcpC_dom"/>
</dbReference>
<dbReference type="CDD" id="cd11614">
    <property type="entry name" value="SAF_CpaB_FlgA_like"/>
    <property type="match status" value="1"/>
</dbReference>
<dbReference type="Proteomes" id="UP000430508">
    <property type="component" value="Chromosome"/>
</dbReference>
<dbReference type="InterPro" id="IPR017592">
    <property type="entry name" value="Pilus_assmbl_Flp-typ_CpaB"/>
</dbReference>
<dbReference type="Pfam" id="PF08666">
    <property type="entry name" value="SAF"/>
    <property type="match status" value="1"/>
</dbReference>
<dbReference type="EMBL" id="CP046996">
    <property type="protein sequence ID" value="QHA00261.1"/>
    <property type="molecule type" value="Genomic_DNA"/>
</dbReference>
<dbReference type="AlphaFoldDB" id="A0A857DHU0"/>
<dbReference type="RefSeq" id="WP_019226770.1">
    <property type="nucleotide sequence ID" value="NZ_CP046996.1"/>
</dbReference>
<feature type="domain" description="SAF" evidence="2">
    <location>
        <begin position="37"/>
        <end position="99"/>
    </location>
</feature>
<accession>A0A857DHU0</accession>
<dbReference type="Pfam" id="PF16976">
    <property type="entry name" value="RcpC"/>
    <property type="match status" value="1"/>
</dbReference>
<evidence type="ECO:0000313" key="4">
    <source>
        <dbReference type="Proteomes" id="UP000430508"/>
    </source>
</evidence>